<comment type="caution">
    <text evidence="4">The sequence shown here is derived from an EMBL/GenBank/DDBJ whole genome shotgun (WGS) entry which is preliminary data.</text>
</comment>
<dbReference type="InterPro" id="IPR002942">
    <property type="entry name" value="S4_RNA-bd"/>
</dbReference>
<name>A0A853BPL6_9ACTN</name>
<feature type="compositionally biased region" description="Basic and acidic residues" evidence="2">
    <location>
        <begin position="192"/>
        <end position="201"/>
    </location>
</feature>
<dbReference type="SUPFAM" id="SSF55174">
    <property type="entry name" value="Alpha-L RNA-binding motif"/>
    <property type="match status" value="1"/>
</dbReference>
<evidence type="ECO:0000259" key="3">
    <source>
        <dbReference type="SMART" id="SM00363"/>
    </source>
</evidence>
<dbReference type="CDD" id="cd00165">
    <property type="entry name" value="S4"/>
    <property type="match status" value="1"/>
</dbReference>
<feature type="domain" description="RNA-binding S4" evidence="3">
    <location>
        <begin position="85"/>
        <end position="146"/>
    </location>
</feature>
<dbReference type="Gene3D" id="3.10.290.10">
    <property type="entry name" value="RNA-binding S4 domain"/>
    <property type="match status" value="1"/>
</dbReference>
<dbReference type="AlphaFoldDB" id="A0A853BPL6"/>
<evidence type="ECO:0000313" key="4">
    <source>
        <dbReference type="EMBL" id="NYI97388.1"/>
    </source>
</evidence>
<dbReference type="PROSITE" id="PS50889">
    <property type="entry name" value="S4"/>
    <property type="match status" value="1"/>
</dbReference>
<dbReference type="SMART" id="SM00363">
    <property type="entry name" value="S4"/>
    <property type="match status" value="1"/>
</dbReference>
<dbReference type="Pfam" id="PF01479">
    <property type="entry name" value="S4"/>
    <property type="match status" value="1"/>
</dbReference>
<keyword evidence="1" id="KW-0694">RNA-binding</keyword>
<proteinExistence type="predicted"/>
<reference evidence="4 5" key="1">
    <citation type="submission" date="2020-07" db="EMBL/GenBank/DDBJ databases">
        <title>Sequencing the genomes of 1000 actinobacteria strains.</title>
        <authorList>
            <person name="Klenk H.-P."/>
        </authorList>
    </citation>
    <scope>NUCLEOTIDE SEQUENCE [LARGE SCALE GENOMIC DNA]</scope>
    <source>
        <strain evidence="4 5">DSM 45927</strain>
    </source>
</reference>
<dbReference type="InterPro" id="IPR036986">
    <property type="entry name" value="S4_RNA-bd_sf"/>
</dbReference>
<evidence type="ECO:0000256" key="2">
    <source>
        <dbReference type="SAM" id="MobiDB-lite"/>
    </source>
</evidence>
<evidence type="ECO:0000256" key="1">
    <source>
        <dbReference type="PROSITE-ProRule" id="PRU00182"/>
    </source>
</evidence>
<organism evidence="4 5">
    <name type="scientific">Streptomonospora nanhaiensis</name>
    <dbReference type="NCBI Taxonomy" id="1323731"/>
    <lineage>
        <taxon>Bacteria</taxon>
        <taxon>Bacillati</taxon>
        <taxon>Actinomycetota</taxon>
        <taxon>Actinomycetes</taxon>
        <taxon>Streptosporangiales</taxon>
        <taxon>Nocardiopsidaceae</taxon>
        <taxon>Streptomonospora</taxon>
    </lineage>
</organism>
<protein>
    <submittedName>
        <fullName evidence="4">Ribosomal 50S subunit-recycling heat shock protein</fullName>
    </submittedName>
</protein>
<feature type="compositionally biased region" description="Low complexity" evidence="2">
    <location>
        <begin position="37"/>
        <end position="60"/>
    </location>
</feature>
<sequence length="201" mass="20932">MNDPEHTVPAATGGGPGSARGSAEQSRAREAGGAEGGPAARQAAPGEPGAGAGAEPAEGAGDTEGAGGREAGRPAPPLPPGQPSGRVDRWIWAVRLAKTRADAARACRGGHVRVNDRAAKPATTVRVGDEVQVRLNGVTRIVDVTHIIDKRVGAPVAVRCYTDRSPEPPPQARGPVLRRDRGTGRPTKRDRRQIERLRGER</sequence>
<dbReference type="GO" id="GO:0003723">
    <property type="term" value="F:RNA binding"/>
    <property type="evidence" value="ECO:0007669"/>
    <property type="project" value="UniProtKB-KW"/>
</dbReference>
<keyword evidence="4" id="KW-0346">Stress response</keyword>
<dbReference type="EMBL" id="JACCFO010000001">
    <property type="protein sequence ID" value="NYI97388.1"/>
    <property type="molecule type" value="Genomic_DNA"/>
</dbReference>
<keyword evidence="5" id="KW-1185">Reference proteome</keyword>
<feature type="region of interest" description="Disordered" evidence="2">
    <location>
        <begin position="162"/>
        <end position="201"/>
    </location>
</feature>
<dbReference type="Proteomes" id="UP000575985">
    <property type="component" value="Unassembled WGS sequence"/>
</dbReference>
<feature type="region of interest" description="Disordered" evidence="2">
    <location>
        <begin position="1"/>
        <end position="86"/>
    </location>
</feature>
<gene>
    <name evidence="4" type="ORF">HNR12_003665</name>
</gene>
<accession>A0A853BPL6</accession>
<evidence type="ECO:0000313" key="5">
    <source>
        <dbReference type="Proteomes" id="UP000575985"/>
    </source>
</evidence>